<keyword evidence="11 12" id="KW-0998">Cell outer membrane</keyword>
<proteinExistence type="inferred from homology"/>
<feature type="chain" id="PRO_5001708947" evidence="14">
    <location>
        <begin position="31"/>
        <end position="696"/>
    </location>
</feature>
<dbReference type="InterPro" id="IPR039426">
    <property type="entry name" value="TonB-dep_rcpt-like"/>
</dbReference>
<dbReference type="Gene3D" id="2.170.130.10">
    <property type="entry name" value="TonB-dependent receptor, plug domain"/>
    <property type="match status" value="1"/>
</dbReference>
<dbReference type="InterPro" id="IPR000531">
    <property type="entry name" value="Beta-barrel_TonB"/>
</dbReference>
<evidence type="ECO:0000256" key="3">
    <source>
        <dbReference type="ARBA" id="ARBA00022452"/>
    </source>
</evidence>
<comment type="similarity">
    <text evidence="12 13">Belongs to the TonB-dependent receptor family.</text>
</comment>
<dbReference type="KEGG" id="aal:EP13_18025"/>
<evidence type="ECO:0000313" key="18">
    <source>
        <dbReference type="Proteomes" id="UP000056090"/>
    </source>
</evidence>
<evidence type="ECO:0000256" key="1">
    <source>
        <dbReference type="ARBA" id="ARBA00004571"/>
    </source>
</evidence>
<evidence type="ECO:0000259" key="15">
    <source>
        <dbReference type="Pfam" id="PF00593"/>
    </source>
</evidence>
<keyword evidence="2 12" id="KW-0813">Transport</keyword>
<evidence type="ECO:0000256" key="13">
    <source>
        <dbReference type="RuleBase" id="RU003357"/>
    </source>
</evidence>
<keyword evidence="3 12" id="KW-1134">Transmembrane beta strand</keyword>
<evidence type="ECO:0000256" key="12">
    <source>
        <dbReference type="PROSITE-ProRule" id="PRU01360"/>
    </source>
</evidence>
<dbReference type="PROSITE" id="PS52016">
    <property type="entry name" value="TONB_DEPENDENT_REC_3"/>
    <property type="match status" value="1"/>
</dbReference>
<evidence type="ECO:0000256" key="8">
    <source>
        <dbReference type="ARBA" id="ARBA00023065"/>
    </source>
</evidence>
<dbReference type="EMBL" id="CP008849">
    <property type="protein sequence ID" value="AIG00423.1"/>
    <property type="molecule type" value="Genomic_DNA"/>
</dbReference>
<feature type="signal peptide" evidence="14">
    <location>
        <begin position="1"/>
        <end position="30"/>
    </location>
</feature>
<dbReference type="GO" id="GO:0015344">
    <property type="term" value="F:siderophore uptake transmembrane transporter activity"/>
    <property type="evidence" value="ECO:0007669"/>
    <property type="project" value="TreeGrafter"/>
</dbReference>
<dbReference type="RefSeq" id="WP_044058418.1">
    <property type="nucleotide sequence ID" value="NZ_CBCSKJ010000004.1"/>
</dbReference>
<evidence type="ECO:0000256" key="14">
    <source>
        <dbReference type="SAM" id="SignalP"/>
    </source>
</evidence>
<evidence type="ECO:0000313" key="17">
    <source>
        <dbReference type="EMBL" id="AIG00423.1"/>
    </source>
</evidence>
<dbReference type="Proteomes" id="UP000056090">
    <property type="component" value="Chromosome"/>
</dbReference>
<reference evidence="17 18" key="1">
    <citation type="submission" date="2014-06" db="EMBL/GenBank/DDBJ databases">
        <title>Genomes of Alteromonas australica, a world apart.</title>
        <authorList>
            <person name="Gonzaga A."/>
            <person name="Lopez-Perez M."/>
            <person name="Rodriguez-Valera F."/>
        </authorList>
    </citation>
    <scope>NUCLEOTIDE SEQUENCE [LARGE SCALE GENOMIC DNA]</scope>
    <source>
        <strain evidence="17 18">H 17</strain>
    </source>
</reference>
<keyword evidence="4" id="KW-0410">Iron transport</keyword>
<keyword evidence="9 13" id="KW-0798">TonB box</keyword>
<keyword evidence="6 14" id="KW-0732">Signal</keyword>
<keyword evidence="8" id="KW-0406">Ion transport</keyword>
<dbReference type="PANTHER" id="PTHR32552:SF68">
    <property type="entry name" value="FERRICHROME OUTER MEMBRANE TRANSPORTER_PHAGE RECEPTOR"/>
    <property type="match status" value="1"/>
</dbReference>
<keyword evidence="7" id="KW-0408">Iron</keyword>
<dbReference type="PANTHER" id="PTHR32552">
    <property type="entry name" value="FERRICHROME IRON RECEPTOR-RELATED"/>
    <property type="match status" value="1"/>
</dbReference>
<organism evidence="17 18">
    <name type="scientific">Alteromonas australica</name>
    <dbReference type="NCBI Taxonomy" id="589873"/>
    <lineage>
        <taxon>Bacteria</taxon>
        <taxon>Pseudomonadati</taxon>
        <taxon>Pseudomonadota</taxon>
        <taxon>Gammaproteobacteria</taxon>
        <taxon>Alteromonadales</taxon>
        <taxon>Alteromonadaceae</taxon>
        <taxon>Alteromonas/Salinimonas group</taxon>
        <taxon>Alteromonas</taxon>
    </lineage>
</organism>
<dbReference type="InterPro" id="IPR012910">
    <property type="entry name" value="Plug_dom"/>
</dbReference>
<protein>
    <submittedName>
        <fullName evidence="17">Ligand-gated channel protein</fullName>
    </submittedName>
</protein>
<accession>A0A075PAQ7</accession>
<gene>
    <name evidence="17" type="ORF">EP13_18025</name>
</gene>
<dbReference type="GeneID" id="78256776"/>
<keyword evidence="18" id="KW-1185">Reference proteome</keyword>
<comment type="subcellular location">
    <subcellularLocation>
        <location evidence="1 12">Cell outer membrane</location>
        <topology evidence="1 12">Multi-pass membrane protein</topology>
    </subcellularLocation>
</comment>
<dbReference type="eggNOG" id="COG4772">
    <property type="taxonomic scope" value="Bacteria"/>
</dbReference>
<evidence type="ECO:0000259" key="16">
    <source>
        <dbReference type="Pfam" id="PF07715"/>
    </source>
</evidence>
<dbReference type="AlphaFoldDB" id="A0A075PAQ7"/>
<evidence type="ECO:0000256" key="6">
    <source>
        <dbReference type="ARBA" id="ARBA00022729"/>
    </source>
</evidence>
<dbReference type="GO" id="GO:0009279">
    <property type="term" value="C:cell outer membrane"/>
    <property type="evidence" value="ECO:0007669"/>
    <property type="project" value="UniProtKB-SubCell"/>
</dbReference>
<dbReference type="CDD" id="cd01347">
    <property type="entry name" value="ligand_gated_channel"/>
    <property type="match status" value="1"/>
</dbReference>
<evidence type="ECO:0000256" key="2">
    <source>
        <dbReference type="ARBA" id="ARBA00022448"/>
    </source>
</evidence>
<dbReference type="InterPro" id="IPR036942">
    <property type="entry name" value="Beta-barrel_TonB_sf"/>
</dbReference>
<evidence type="ECO:0000256" key="9">
    <source>
        <dbReference type="ARBA" id="ARBA00023077"/>
    </source>
</evidence>
<name>A0A075PAQ7_9ALTE</name>
<keyword evidence="5 12" id="KW-0812">Transmembrane</keyword>
<evidence type="ECO:0000256" key="5">
    <source>
        <dbReference type="ARBA" id="ARBA00022692"/>
    </source>
</evidence>
<dbReference type="Pfam" id="PF00593">
    <property type="entry name" value="TonB_dep_Rec_b-barrel"/>
    <property type="match status" value="1"/>
</dbReference>
<evidence type="ECO:0000256" key="11">
    <source>
        <dbReference type="ARBA" id="ARBA00023237"/>
    </source>
</evidence>
<evidence type="ECO:0000256" key="10">
    <source>
        <dbReference type="ARBA" id="ARBA00023136"/>
    </source>
</evidence>
<feature type="domain" description="TonB-dependent receptor-like beta-barrel" evidence="15">
    <location>
        <begin position="184"/>
        <end position="661"/>
    </location>
</feature>
<dbReference type="SUPFAM" id="SSF56935">
    <property type="entry name" value="Porins"/>
    <property type="match status" value="1"/>
</dbReference>
<evidence type="ECO:0000256" key="4">
    <source>
        <dbReference type="ARBA" id="ARBA00022496"/>
    </source>
</evidence>
<keyword evidence="10 12" id="KW-0472">Membrane</keyword>
<feature type="domain" description="TonB-dependent receptor plug" evidence="16">
    <location>
        <begin position="50"/>
        <end position="161"/>
    </location>
</feature>
<dbReference type="InterPro" id="IPR037066">
    <property type="entry name" value="Plug_dom_sf"/>
</dbReference>
<sequence length="696" mass="77307">MVTRVCGHLRHTLLAVGVLAFTGMAVSVSAQEVENIERIVTTGSRIVSDNQNAAYPITSISQQQIEQLSPQHIQQALNYVAGAGVQRGNGQEYLPALRSPVLTGAGACGGILAAEDGIPLRAAGFCNINELFEAHSEMAQRIDVVKGPSSLLYGSNAIHGVINVITPDTTQGGGWLGADYGSYGYARIKVRNGKDFGDSGIGVNASITDDSGYRNGEGVKQEKVNVRYRTALEKGTLTSGLTYTHLDQDTAGYITGFESYEDPLLIKTNPNPEAFRKAQSFRGWVKLDVQVNQQLALSITPYVRHQDMDFRMHFLPGTPLEENDQKGAGLLSQLRYQLTPNLYLNSGVDTEYTRGGLVQSQDTQTEGSDFLVETVPVGKHYDYDVTAFMLAPFAALEWQTAKWNVSLGGRYERLAYDYTNNMIDGRTRDNGTECGFGGCRYSRPESGENNFTEFSPKFTLSYSPQDNLQWYLDVAKGYRAPQATELYRLQRDQEVADLDSVSAVSAQVGLRTGFNSGSLDIAVYRLRKENVIYRDSDFFNVNNGKTLHKGVEVTLSYQLLPQWAIDVAGTYARHTYEHSQQVGEVDIQGNDMDTAPELQFNARTHYQINPDTALQLEWQHVGRYFTDPENAHSYEGHDLLHVRGEHQLNNGVTLAVTINNILDTAYAERADYTTFTGDRYFPGRPRHYMFSANYTF</sequence>
<dbReference type="Gene3D" id="2.40.170.20">
    <property type="entry name" value="TonB-dependent receptor, beta-barrel domain"/>
    <property type="match status" value="1"/>
</dbReference>
<dbReference type="Pfam" id="PF07715">
    <property type="entry name" value="Plug"/>
    <property type="match status" value="1"/>
</dbReference>
<evidence type="ECO:0000256" key="7">
    <source>
        <dbReference type="ARBA" id="ARBA00023004"/>
    </source>
</evidence>